<reference evidence="3 4" key="1">
    <citation type="journal article" date="2014" name="Genome Announc.">
        <title>Whole Genome Sequence of the Probiotic Strain Lactobacillus paracasei N1115, Isolated from Traditional Chinese Fermented Milk.</title>
        <authorList>
            <person name="Wang S."/>
            <person name="Zhu H."/>
            <person name="He F."/>
            <person name="Luo Y."/>
            <person name="Kang Z."/>
            <person name="Lu C."/>
            <person name="Feng L."/>
            <person name="Lu X."/>
            <person name="Xue Y."/>
            <person name="Wang H."/>
        </authorList>
    </citation>
    <scope>NUCLEOTIDE SEQUENCE [LARGE SCALE GENOMIC DNA]</scope>
    <source>
        <strain evidence="3 4">N1115</strain>
    </source>
</reference>
<dbReference type="Proteomes" id="UP000019441">
    <property type="component" value="Chromosome"/>
</dbReference>
<organism evidence="3 4">
    <name type="scientific">Lacticaseibacillus paracasei N1115</name>
    <dbReference type="NCBI Taxonomy" id="1446494"/>
    <lineage>
        <taxon>Bacteria</taxon>
        <taxon>Bacillati</taxon>
        <taxon>Bacillota</taxon>
        <taxon>Bacilli</taxon>
        <taxon>Lactobacillales</taxon>
        <taxon>Lactobacillaceae</taxon>
        <taxon>Lacticaseibacillus</taxon>
    </lineage>
</organism>
<dbReference type="CDD" id="cd13402">
    <property type="entry name" value="LT_TF-like"/>
    <property type="match status" value="1"/>
</dbReference>
<dbReference type="InterPro" id="IPR013491">
    <property type="entry name" value="Tape_meas_N"/>
</dbReference>
<name>A0A806LJR0_LACPA</name>
<sequence length="1543" mass="165758">MAADGTISIEVALKGKDQLISDTEQADKILNDFGSQAGDKMDNAITENTNKAKRTLASFPKEVKTELIAEAKDAGIKNFSTILKKLPKEQRVELLTKVEDGKAIDFEKLIKSLPKEVQSEIKVKDEATVPLEKIEKKQQDIPKNTETVVKAKDEASASLKHVDEQVETTGKGFSHLKEIIAGSLAANLISSGIGALTSGLKEAYQAGMEYNKEQDTMRTVWKSLTTEAPQDGQQLIDYINKLGQSTIYSTGTINEMAQSFYHVHSNVDETKRWTDSFVALGSTLHMTNDALAESGEQFAKIVAGGKASSEDMAVMINRFPMFGEALQKATGKSMAQLYDMSAKGKLSAEQFTETLDYLGKKYASGTQEAMTSFMGMGMFIHSKFSTLMGDITSSAFTMTKSSMNDIKGLLSDDMIKQYASGISSALSFALSGAIKLLGYINAHKNDIVDIFGSLYKIGQIIGGTIWHTAYDVVTDIAKAFGLMDDKSNKAMDPLNKIDDILKNIVAHKTEIENLTKVWLLFFATKKITGWIKSVNEARKAILELKAVTQLFGDGSGGGINLPSLGKKGATGTAVEDAESVAVNSSKRGGLFSRIFSGGTAKAGEDALEDLSGASSFTSKFSKAAGAAKGLAGIGTAISIISSLGELAGSTKKTIGGNAGSAAGGALGTWAGGAAAGAAVGTFAGPIGTAIGAGLGAAAGGVAGSSVGKKIGKEVQKGVESTFHPKLSNGMTKATEKLHGGVKSFVKSYQGDMDKIMGDTIMLGSATGKQAGKIEADMTKAYAHMSKSVDDYYKGKESKSKKDLDLLVKNGSITQKQADEALAKEKKNDASKAAQMKKSYADMQKESEKYFKQRNDTESKYEKKSTDAVNKILKDRAAQREKLVKAGATKEELAGFDATTARKVAAEKKKLKGQEDKDLQKLQNSHLKTMKTLQSQADANTYQSLKVSAGKEKDLLQKLSEDKHKMGQAELKEVISTSAKQTNAVVTAANKTYNEAKDAANKKYKATTSAAETEYYVNHSISKSQYEKIVGDAKKQRDDTISAAKKQRDDTVSHAKKQHDAVVSEATKQAGEHKSAVNTETGDVKSTWDRFLDGVAGVWNHLIDAWNWVGKLWGKKPSGHWKRYAAGTGGTREDQLAVVGEEGFELAHHPSLGIFPLGVHGMETTFLPAGTSILPHNQSEEFLKMTNALPHHATGIFGTISDLFDGAKKIASGVGSEIAHAFGSAMNFIDKGVSGAWSWIEDKTGIKKLASNDGQKWSSMRSDFGGGTLKGIKDGFSNVFTSLFKKAKEDETSGGNYNPELIWKAAKEMGLSPSGSFIRMLQATIQSESGGRNIVQQIHDINSGGNEARGILQYTPGTFMHYAMPGHTNIMNPYDQLLAFFNNSDWQNSIGNTVIWGHAKTDWLHSGPQGSRRLAYGGRFDKATPAVVGEDGTEYVVNVTKDNADQLLMAAIAERAKTSSSSIFAKALKGFKSSQIQAINSVPDVQSAINSFSTGTAQPKVINVQTDVSLNGKSMVNEMAEPLRIQIERNGRVQMYRKGVPYIQ</sequence>
<accession>A0A806LJR0</accession>
<feature type="domain" description="Tape measure protein N-terminal" evidence="2">
    <location>
        <begin position="201"/>
        <end position="391"/>
    </location>
</feature>
<evidence type="ECO:0000313" key="4">
    <source>
        <dbReference type="Proteomes" id="UP000019441"/>
    </source>
</evidence>
<dbReference type="KEGG" id="lpq:AF91_10995"/>
<evidence type="ECO:0000259" key="2">
    <source>
        <dbReference type="Pfam" id="PF20155"/>
    </source>
</evidence>
<protein>
    <recommendedName>
        <fullName evidence="2">Tape measure protein N-terminal domain-containing protein</fullName>
    </recommendedName>
</protein>
<dbReference type="EMBL" id="CP007122">
    <property type="protein sequence ID" value="AHJ34452.1"/>
    <property type="molecule type" value="Genomic_DNA"/>
</dbReference>
<gene>
    <name evidence="3" type="ORF">AF91_10995</name>
</gene>
<evidence type="ECO:0000313" key="3">
    <source>
        <dbReference type="EMBL" id="AHJ34452.1"/>
    </source>
</evidence>
<dbReference type="RefSeq" id="WP_025376241.1">
    <property type="nucleotide sequence ID" value="NZ_CP007122.1"/>
</dbReference>
<feature type="compositionally biased region" description="Basic and acidic residues" evidence="1">
    <location>
        <begin position="1038"/>
        <end position="1061"/>
    </location>
</feature>
<evidence type="ECO:0000256" key="1">
    <source>
        <dbReference type="SAM" id="MobiDB-lite"/>
    </source>
</evidence>
<dbReference type="Pfam" id="PF20155">
    <property type="entry name" value="TMP_3"/>
    <property type="match status" value="1"/>
</dbReference>
<dbReference type="NCBIfam" id="TIGR02675">
    <property type="entry name" value="tape_meas_nterm"/>
    <property type="match status" value="1"/>
</dbReference>
<feature type="region of interest" description="Disordered" evidence="1">
    <location>
        <begin position="1038"/>
        <end position="1080"/>
    </location>
</feature>
<proteinExistence type="predicted"/>